<dbReference type="GO" id="GO:0009279">
    <property type="term" value="C:cell outer membrane"/>
    <property type="evidence" value="ECO:0007669"/>
    <property type="project" value="UniProtKB-SubCell"/>
</dbReference>
<dbReference type="EMBL" id="PTQZ01000164">
    <property type="protein sequence ID" value="PQA38550.1"/>
    <property type="molecule type" value="Genomic_DNA"/>
</dbReference>
<organism evidence="8 9">
    <name type="scientific">Amnimonas aquatica</name>
    <dbReference type="NCBI Taxonomy" id="2094561"/>
    <lineage>
        <taxon>Bacteria</taxon>
        <taxon>Pseudomonadati</taxon>
        <taxon>Pseudomonadota</taxon>
        <taxon>Gammaproteobacteria</taxon>
        <taxon>Moraxellales</taxon>
        <taxon>Moraxellaceae</taxon>
        <taxon>Amnimonas</taxon>
    </lineage>
</organism>
<evidence type="ECO:0000256" key="1">
    <source>
        <dbReference type="ARBA" id="ARBA00004571"/>
    </source>
</evidence>
<evidence type="ECO:0000313" key="9">
    <source>
        <dbReference type="Proteomes" id="UP000243900"/>
    </source>
</evidence>
<evidence type="ECO:0000256" key="4">
    <source>
        <dbReference type="ARBA" id="ARBA00022692"/>
    </source>
</evidence>
<dbReference type="Gene3D" id="2.40.170.20">
    <property type="entry name" value="TonB-dependent receptor, beta-barrel domain"/>
    <property type="match status" value="1"/>
</dbReference>
<dbReference type="Proteomes" id="UP000243900">
    <property type="component" value="Unassembled WGS sequence"/>
</dbReference>
<dbReference type="PROSITE" id="PS52016">
    <property type="entry name" value="TONB_DEPENDENT_REC_3"/>
    <property type="match status" value="1"/>
</dbReference>
<comment type="caution">
    <text evidence="8">The sequence shown here is derived from an EMBL/GenBank/DDBJ whole genome shotgun (WGS) entry which is preliminary data.</text>
</comment>
<evidence type="ECO:0000313" key="8">
    <source>
        <dbReference type="EMBL" id="PQA38550.1"/>
    </source>
</evidence>
<dbReference type="InterPro" id="IPR036942">
    <property type="entry name" value="Beta-barrel_TonB_sf"/>
</dbReference>
<evidence type="ECO:0000256" key="2">
    <source>
        <dbReference type="ARBA" id="ARBA00022448"/>
    </source>
</evidence>
<reference evidence="9" key="1">
    <citation type="submission" date="2018-02" db="EMBL/GenBank/DDBJ databases">
        <title>Genome sequencing of Solimonas sp. HR-BB.</title>
        <authorList>
            <person name="Lee Y."/>
            <person name="Jeon C.O."/>
        </authorList>
    </citation>
    <scope>NUCLEOTIDE SEQUENCE [LARGE SCALE GENOMIC DNA]</scope>
    <source>
        <strain evidence="9">HR-E</strain>
    </source>
</reference>
<proteinExistence type="inferred from homology"/>
<keyword evidence="4 7" id="KW-0812">Transmembrane</keyword>
<protein>
    <recommendedName>
        <fullName evidence="10">TonB-dependent receptor</fullName>
    </recommendedName>
</protein>
<comment type="similarity">
    <text evidence="7">Belongs to the TonB-dependent receptor family.</text>
</comment>
<dbReference type="InterPro" id="IPR039426">
    <property type="entry name" value="TonB-dep_rcpt-like"/>
</dbReference>
<dbReference type="AlphaFoldDB" id="A0A2P6ARP2"/>
<name>A0A2P6ARP2_9GAMM</name>
<evidence type="ECO:0000256" key="6">
    <source>
        <dbReference type="ARBA" id="ARBA00023237"/>
    </source>
</evidence>
<gene>
    <name evidence="8" type="ORF">C5O18_07055</name>
</gene>
<keyword evidence="2 7" id="KW-0813">Transport</keyword>
<keyword evidence="3 7" id="KW-1134">Transmembrane beta strand</keyword>
<accession>A0A2P6ARP2</accession>
<evidence type="ECO:0000256" key="5">
    <source>
        <dbReference type="ARBA" id="ARBA00023136"/>
    </source>
</evidence>
<dbReference type="OrthoDB" id="9764669at2"/>
<feature type="non-terminal residue" evidence="8">
    <location>
        <position position="1"/>
    </location>
</feature>
<dbReference type="RefSeq" id="WP_158249293.1">
    <property type="nucleotide sequence ID" value="NZ_PTQZ01000164.1"/>
</dbReference>
<keyword evidence="6 7" id="KW-0998">Cell outer membrane</keyword>
<evidence type="ECO:0008006" key="10">
    <source>
        <dbReference type="Google" id="ProtNLM"/>
    </source>
</evidence>
<keyword evidence="9" id="KW-1185">Reference proteome</keyword>
<evidence type="ECO:0000256" key="7">
    <source>
        <dbReference type="PROSITE-ProRule" id="PRU01360"/>
    </source>
</evidence>
<keyword evidence="5 7" id="KW-0472">Membrane</keyword>
<comment type="subcellular location">
    <subcellularLocation>
        <location evidence="1 7">Cell outer membrane</location>
        <topology evidence="1 7">Multi-pass membrane protein</topology>
    </subcellularLocation>
</comment>
<evidence type="ECO:0000256" key="3">
    <source>
        <dbReference type="ARBA" id="ARBA00022452"/>
    </source>
</evidence>
<sequence>FHVGAVYRVTSSLTIDASVHNVMDKDFLDYTLYDNSGTPALANVYNNSQERRRLNLAVTYSF</sequence>